<comment type="similarity">
    <text evidence="1 7">Belongs to the cytochrome P450 family.</text>
</comment>
<keyword evidence="3 7" id="KW-0479">Metal-binding</keyword>
<dbReference type="PANTHER" id="PTHR47953">
    <property type="entry name" value="OS08G0105600 PROTEIN"/>
    <property type="match status" value="1"/>
</dbReference>
<dbReference type="Proteomes" id="UP000317650">
    <property type="component" value="Chromosome 3"/>
</dbReference>
<reference evidence="8 9" key="1">
    <citation type="journal article" date="2019" name="Nat. Plants">
        <title>Genome sequencing of Musa balbisiana reveals subgenome evolution and function divergence in polyploid bananas.</title>
        <authorList>
            <person name="Yao X."/>
        </authorList>
    </citation>
    <scope>NUCLEOTIDE SEQUENCE [LARGE SCALE GENOMIC DNA]</scope>
    <source>
        <strain evidence="9">cv. DH-PKW</strain>
        <tissue evidence="8">Leaves</tissue>
    </source>
</reference>
<comment type="caution">
    <text evidence="8">The sequence shown here is derived from an EMBL/GenBank/DDBJ whole genome shotgun (WGS) entry which is preliminary data.</text>
</comment>
<evidence type="ECO:0000256" key="1">
    <source>
        <dbReference type="ARBA" id="ARBA00010617"/>
    </source>
</evidence>
<evidence type="ECO:0008006" key="10">
    <source>
        <dbReference type="Google" id="ProtNLM"/>
    </source>
</evidence>
<evidence type="ECO:0000256" key="4">
    <source>
        <dbReference type="ARBA" id="ARBA00023002"/>
    </source>
</evidence>
<dbReference type="GO" id="GO:0005506">
    <property type="term" value="F:iron ion binding"/>
    <property type="evidence" value="ECO:0007669"/>
    <property type="project" value="InterPro"/>
</dbReference>
<dbReference type="GO" id="GO:0016705">
    <property type="term" value="F:oxidoreductase activity, acting on paired donors, with incorporation or reduction of molecular oxygen"/>
    <property type="evidence" value="ECO:0007669"/>
    <property type="project" value="InterPro"/>
</dbReference>
<keyword evidence="2 7" id="KW-0349">Heme</keyword>
<dbReference type="PRINTS" id="PR00463">
    <property type="entry name" value="EP450I"/>
</dbReference>
<keyword evidence="4 7" id="KW-0560">Oxidoreductase</keyword>
<evidence type="ECO:0000256" key="7">
    <source>
        <dbReference type="RuleBase" id="RU000461"/>
    </source>
</evidence>
<sequence length="92" mass="10361">MLGVFRSIVTAILCGSLLEKRTLDLLHPLLENCRDSEIYDLPSIMFISFGVGRRMCPGINFAMATIEIALANLLYHFNWELANGLNPMDLDM</sequence>
<evidence type="ECO:0000256" key="5">
    <source>
        <dbReference type="ARBA" id="ARBA00023004"/>
    </source>
</evidence>
<dbReference type="GO" id="GO:0004497">
    <property type="term" value="F:monooxygenase activity"/>
    <property type="evidence" value="ECO:0007669"/>
    <property type="project" value="UniProtKB-KW"/>
</dbReference>
<dbReference type="AlphaFoldDB" id="A0A4S8JBN4"/>
<evidence type="ECO:0000256" key="3">
    <source>
        <dbReference type="ARBA" id="ARBA00022723"/>
    </source>
</evidence>
<protein>
    <recommendedName>
        <fullName evidence="10">Cytochrome P450 family protein</fullName>
    </recommendedName>
</protein>
<evidence type="ECO:0000313" key="9">
    <source>
        <dbReference type="Proteomes" id="UP000317650"/>
    </source>
</evidence>
<evidence type="ECO:0000313" key="8">
    <source>
        <dbReference type="EMBL" id="THU58202.1"/>
    </source>
</evidence>
<dbReference type="Pfam" id="PF00067">
    <property type="entry name" value="p450"/>
    <property type="match status" value="1"/>
</dbReference>
<accession>A0A4S8JBN4</accession>
<keyword evidence="5 7" id="KW-0408">Iron</keyword>
<proteinExistence type="inferred from homology"/>
<gene>
    <name evidence="8" type="ORF">C4D60_Mb03t11670</name>
</gene>
<organism evidence="8 9">
    <name type="scientific">Musa balbisiana</name>
    <name type="common">Banana</name>
    <dbReference type="NCBI Taxonomy" id="52838"/>
    <lineage>
        <taxon>Eukaryota</taxon>
        <taxon>Viridiplantae</taxon>
        <taxon>Streptophyta</taxon>
        <taxon>Embryophyta</taxon>
        <taxon>Tracheophyta</taxon>
        <taxon>Spermatophyta</taxon>
        <taxon>Magnoliopsida</taxon>
        <taxon>Liliopsida</taxon>
        <taxon>Zingiberales</taxon>
        <taxon>Musaceae</taxon>
        <taxon>Musa</taxon>
    </lineage>
</organism>
<dbReference type="InterPro" id="IPR002401">
    <property type="entry name" value="Cyt_P450_E_grp-I"/>
</dbReference>
<dbReference type="InterPro" id="IPR001128">
    <property type="entry name" value="Cyt_P450"/>
</dbReference>
<keyword evidence="6 7" id="KW-0503">Monooxygenase</keyword>
<dbReference type="SUPFAM" id="SSF48264">
    <property type="entry name" value="Cytochrome P450"/>
    <property type="match status" value="1"/>
</dbReference>
<dbReference type="STRING" id="52838.A0A4S8JBN4"/>
<evidence type="ECO:0000256" key="2">
    <source>
        <dbReference type="ARBA" id="ARBA00022617"/>
    </source>
</evidence>
<dbReference type="InterPro" id="IPR036396">
    <property type="entry name" value="Cyt_P450_sf"/>
</dbReference>
<dbReference type="Gene3D" id="1.10.630.10">
    <property type="entry name" value="Cytochrome P450"/>
    <property type="match status" value="1"/>
</dbReference>
<keyword evidence="9" id="KW-1185">Reference proteome</keyword>
<dbReference type="PROSITE" id="PS00086">
    <property type="entry name" value="CYTOCHROME_P450"/>
    <property type="match status" value="1"/>
</dbReference>
<dbReference type="PANTHER" id="PTHR47953:SF5">
    <property type="entry name" value="CYTOCHROME P450 71AV8-LIKE"/>
    <property type="match status" value="1"/>
</dbReference>
<dbReference type="InterPro" id="IPR017972">
    <property type="entry name" value="Cyt_P450_CS"/>
</dbReference>
<dbReference type="InterPro" id="IPR052306">
    <property type="entry name" value="CYP450_71D"/>
</dbReference>
<name>A0A4S8JBN4_MUSBA</name>
<dbReference type="EMBL" id="PYDT01000006">
    <property type="protein sequence ID" value="THU58202.1"/>
    <property type="molecule type" value="Genomic_DNA"/>
</dbReference>
<dbReference type="GO" id="GO:0020037">
    <property type="term" value="F:heme binding"/>
    <property type="evidence" value="ECO:0007669"/>
    <property type="project" value="InterPro"/>
</dbReference>
<evidence type="ECO:0000256" key="6">
    <source>
        <dbReference type="ARBA" id="ARBA00023033"/>
    </source>
</evidence>